<feature type="transmembrane region" description="Helical" evidence="1">
    <location>
        <begin position="36"/>
        <end position="59"/>
    </location>
</feature>
<sequence length="81" mass="9272" precursor="true">MSQKTKWIFVFGLLSFIIVFVSSFSVNAIYTTVFRASISLIIGTFIGYFFYCIWTWIAIDFSAKTIEPGKHSNNNANEEID</sequence>
<dbReference type="Proteomes" id="UP000001401">
    <property type="component" value="Chromosome"/>
</dbReference>
<accession>E6TSU0</accession>
<keyword evidence="1" id="KW-0472">Membrane</keyword>
<dbReference type="RefSeq" id="WP_013489066.1">
    <property type="nucleotide sequence ID" value="NC_014829.1"/>
</dbReference>
<feature type="transmembrane region" description="Helical" evidence="1">
    <location>
        <begin position="7"/>
        <end position="30"/>
    </location>
</feature>
<dbReference type="KEGG" id="bco:Bcell_2475"/>
<reference evidence="2 3" key="1">
    <citation type="submission" date="2010-12" db="EMBL/GenBank/DDBJ databases">
        <title>Complete sequence of Bacillus cellulosilyticus DSM 2522.</title>
        <authorList>
            <consortium name="US DOE Joint Genome Institute"/>
            <person name="Lucas S."/>
            <person name="Copeland A."/>
            <person name="Lapidus A."/>
            <person name="Cheng J.-F."/>
            <person name="Bruce D."/>
            <person name="Goodwin L."/>
            <person name="Pitluck S."/>
            <person name="Chertkov O."/>
            <person name="Detter J.C."/>
            <person name="Han C."/>
            <person name="Tapia R."/>
            <person name="Land M."/>
            <person name="Hauser L."/>
            <person name="Jeffries C."/>
            <person name="Kyrpides N."/>
            <person name="Ivanova N."/>
            <person name="Mikhailova N."/>
            <person name="Brumm P."/>
            <person name="Mead D."/>
            <person name="Woyke T."/>
        </authorList>
    </citation>
    <scope>NUCLEOTIDE SEQUENCE [LARGE SCALE GENOMIC DNA]</scope>
    <source>
        <strain evidence="3">ATCC 21833 / DSM 2522 / FERM P-1141 / JCM 9156 / N-4</strain>
    </source>
</reference>
<dbReference type="AlphaFoldDB" id="E6TSU0"/>
<dbReference type="STRING" id="649639.Bcell_2475"/>
<protein>
    <submittedName>
        <fullName evidence="2">Uncharacterized protein</fullName>
    </submittedName>
</protein>
<keyword evidence="3" id="KW-1185">Reference proteome</keyword>
<evidence type="ECO:0000256" key="1">
    <source>
        <dbReference type="SAM" id="Phobius"/>
    </source>
</evidence>
<evidence type="ECO:0000313" key="3">
    <source>
        <dbReference type="Proteomes" id="UP000001401"/>
    </source>
</evidence>
<keyword evidence="1" id="KW-0812">Transmembrane</keyword>
<name>E6TSU0_EVAC2</name>
<evidence type="ECO:0000313" key="2">
    <source>
        <dbReference type="EMBL" id="ADU30732.1"/>
    </source>
</evidence>
<keyword evidence="1" id="KW-1133">Transmembrane helix</keyword>
<dbReference type="HOGENOM" id="CLU_2566649_0_0_9"/>
<gene>
    <name evidence="2" type="ordered locus">Bcell_2475</name>
</gene>
<proteinExistence type="predicted"/>
<organism evidence="2 3">
    <name type="scientific">Evansella cellulosilytica (strain ATCC 21833 / DSM 2522 / FERM P-1141 / JCM 9156 / N-4)</name>
    <name type="common">Bacillus cellulosilyticus</name>
    <dbReference type="NCBI Taxonomy" id="649639"/>
    <lineage>
        <taxon>Bacteria</taxon>
        <taxon>Bacillati</taxon>
        <taxon>Bacillota</taxon>
        <taxon>Bacilli</taxon>
        <taxon>Bacillales</taxon>
        <taxon>Bacillaceae</taxon>
        <taxon>Evansella</taxon>
    </lineage>
</organism>
<dbReference type="EMBL" id="CP002394">
    <property type="protein sequence ID" value="ADU30732.1"/>
    <property type="molecule type" value="Genomic_DNA"/>
</dbReference>